<dbReference type="InterPro" id="IPR003107">
    <property type="entry name" value="HAT"/>
</dbReference>
<evidence type="ECO:0000256" key="1">
    <source>
        <dbReference type="ARBA" id="ARBA00022737"/>
    </source>
</evidence>
<dbReference type="SMART" id="SM00028">
    <property type="entry name" value="TPR"/>
    <property type="match status" value="7"/>
</dbReference>
<keyword evidence="5" id="KW-1185">Reference proteome</keyword>
<keyword evidence="1" id="KW-0677">Repeat</keyword>
<dbReference type="PANTHER" id="PTHR45586:SF1">
    <property type="entry name" value="LIPOPOLYSACCHARIDE ASSEMBLY PROTEIN B"/>
    <property type="match status" value="1"/>
</dbReference>
<dbReference type="SUPFAM" id="SSF48452">
    <property type="entry name" value="TPR-like"/>
    <property type="match status" value="4"/>
</dbReference>
<keyword evidence="2 3" id="KW-0802">TPR repeat</keyword>
<sequence length="689" mass="71240">MIFSPDRRLLRPVAMGGGAALLALLLCVAGLAAFRPAAAEPQAAQQALAKATGLLAAGNASGARDAALAATRDAPDWGKALAVLARAHLALGDGAAAEATLGRAVAAGFARDAALPDYAAAYVLQGQPERALDTLDRIDGPPDAQMLDTRGRALQAMGDFEAARDAFEAAAELAPDDARAWIALARFRRAAGDVAGAIVASRRAVAADRNFPEALYVRAGLVREQYGLTASLPWYEAALQGDPGRAGILLDYAATLGEVGRARDMLAAVRKAMAIRPGDAEGFYLQAVLAARAGKFDLARSILQRAGDAAAGIPGALLLAGALDIEAGGYQQAIEGLHELVARQPTNLAARRLLGLAYLHGGATADAIDLLRPMAARDDADSYTLSLFARALEETGDHAAAARYLDRAARPMRGRSHIFSADDSLAVLRTAAAEAPGDIAAQIALVRGLIASGADAEAQKAADALAADHPGAPQSHILTGDVLMARGRFAGAAEAYAQAADIRFDEPVMLRLVEALDRTGRREAATNVLALFLSQNPINVAALRLAGHWQLAAGDFDAAIATLEALRRRIGDGDAAVLAELATAHAGAGDAATGVDYGKAAFALAPANPAVADAYGWALLQAGRKEDARQLLLKAVRMAPDHAGLRWHLAQAYAALGRTGDAAEQARAALSHDGFRDRQAAEALVRATA</sequence>
<feature type="repeat" description="TPR" evidence="3">
    <location>
        <begin position="144"/>
        <end position="177"/>
    </location>
</feature>
<evidence type="ECO:0000256" key="3">
    <source>
        <dbReference type="PROSITE-ProRule" id="PRU00339"/>
    </source>
</evidence>
<dbReference type="SMART" id="SM00386">
    <property type="entry name" value="HAT"/>
    <property type="match status" value="1"/>
</dbReference>
<accession>A0ABZ0BAB1</accession>
<dbReference type="Pfam" id="PF13428">
    <property type="entry name" value="TPR_14"/>
    <property type="match status" value="1"/>
</dbReference>
<dbReference type="InterPro" id="IPR011990">
    <property type="entry name" value="TPR-like_helical_dom_sf"/>
</dbReference>
<proteinExistence type="predicted"/>
<dbReference type="EMBL" id="CP135076">
    <property type="protein sequence ID" value="WNO54137.1"/>
    <property type="molecule type" value="Genomic_DNA"/>
</dbReference>
<protein>
    <submittedName>
        <fullName evidence="4">Tetratricopeptide repeat protein</fullName>
    </submittedName>
</protein>
<evidence type="ECO:0000256" key="2">
    <source>
        <dbReference type="ARBA" id="ARBA00022803"/>
    </source>
</evidence>
<reference evidence="4 5" key="1">
    <citation type="submission" date="2023-09" db="EMBL/GenBank/DDBJ databases">
        <authorList>
            <person name="Rey-Velasco X."/>
        </authorList>
    </citation>
    <scope>NUCLEOTIDE SEQUENCE [LARGE SCALE GENOMIC DNA]</scope>
    <source>
        <strain evidence="4 5">W311</strain>
    </source>
</reference>
<name>A0ABZ0BAB1_9SPHN</name>
<dbReference type="PANTHER" id="PTHR45586">
    <property type="entry name" value="TPR REPEAT-CONTAINING PROTEIN PA4667"/>
    <property type="match status" value="1"/>
</dbReference>
<dbReference type="Pfam" id="PF13432">
    <property type="entry name" value="TPR_16"/>
    <property type="match status" value="3"/>
</dbReference>
<dbReference type="RefSeq" id="WP_313916306.1">
    <property type="nucleotide sequence ID" value="NZ_CP135076.1"/>
</dbReference>
<evidence type="ECO:0000313" key="5">
    <source>
        <dbReference type="Proteomes" id="UP001302249"/>
    </source>
</evidence>
<organism evidence="4 5">
    <name type="scientific">Stakelama saccharophila</name>
    <dbReference type="NCBI Taxonomy" id="3075605"/>
    <lineage>
        <taxon>Bacteria</taxon>
        <taxon>Pseudomonadati</taxon>
        <taxon>Pseudomonadota</taxon>
        <taxon>Alphaproteobacteria</taxon>
        <taxon>Sphingomonadales</taxon>
        <taxon>Sphingomonadaceae</taxon>
        <taxon>Stakelama</taxon>
    </lineage>
</organism>
<gene>
    <name evidence="4" type="ORF">RPR59_02435</name>
</gene>
<dbReference type="Proteomes" id="UP001302249">
    <property type="component" value="Chromosome"/>
</dbReference>
<dbReference type="Gene3D" id="1.25.40.10">
    <property type="entry name" value="Tetratricopeptide repeat domain"/>
    <property type="match status" value="3"/>
</dbReference>
<dbReference type="PROSITE" id="PS50005">
    <property type="entry name" value="TPR"/>
    <property type="match status" value="1"/>
</dbReference>
<dbReference type="InterPro" id="IPR019734">
    <property type="entry name" value="TPR_rpt"/>
</dbReference>
<dbReference type="InterPro" id="IPR051012">
    <property type="entry name" value="CellSynth/LPSAsmb/PSIAsmb"/>
</dbReference>
<evidence type="ECO:0000313" key="4">
    <source>
        <dbReference type="EMBL" id="WNO54137.1"/>
    </source>
</evidence>